<dbReference type="Pfam" id="PF13541">
    <property type="entry name" value="ChlI"/>
    <property type="match status" value="1"/>
</dbReference>
<dbReference type="SMART" id="SM00382">
    <property type="entry name" value="AAA"/>
    <property type="match status" value="1"/>
</dbReference>
<reference evidence="3" key="1">
    <citation type="submission" date="2022-10" db="EMBL/GenBank/DDBJ databases">
        <title>Host association and intracellularity evolved multiple times independently in the Rickettsiales.</title>
        <authorList>
            <person name="Castelli M."/>
            <person name="Nardi T."/>
            <person name="Gammuto L."/>
            <person name="Bellinzona G."/>
            <person name="Sabaneyeva E."/>
            <person name="Potekhin A."/>
            <person name="Serra V."/>
            <person name="Petroni G."/>
            <person name="Sassera D."/>
        </authorList>
    </citation>
    <scope>NUCLEOTIDE SEQUENCE [LARGE SCALE GENOMIC DNA]</scope>
    <source>
        <strain evidence="3">US_Bl 11III1</strain>
    </source>
</reference>
<dbReference type="Gene3D" id="3.30.230.10">
    <property type="match status" value="1"/>
</dbReference>
<dbReference type="NCBIfam" id="TIGR00368">
    <property type="entry name" value="YifB family Mg chelatase-like AAA ATPase"/>
    <property type="match status" value="1"/>
</dbReference>
<evidence type="ECO:0000313" key="3">
    <source>
        <dbReference type="EMBL" id="WPX97504.1"/>
    </source>
</evidence>
<dbReference type="InterPro" id="IPR027417">
    <property type="entry name" value="P-loop_NTPase"/>
</dbReference>
<dbReference type="SUPFAM" id="SSF52540">
    <property type="entry name" value="P-loop containing nucleoside triphosphate hydrolases"/>
    <property type="match status" value="1"/>
</dbReference>
<evidence type="ECO:0000313" key="4">
    <source>
        <dbReference type="Proteomes" id="UP001325140"/>
    </source>
</evidence>
<dbReference type="Proteomes" id="UP001325140">
    <property type="component" value="Chromosome"/>
</dbReference>
<name>A0ABZ0UP82_9RICK</name>
<dbReference type="InterPro" id="IPR045006">
    <property type="entry name" value="CHLI-like"/>
</dbReference>
<dbReference type="PANTHER" id="PTHR32039:SF7">
    <property type="entry name" value="COMPETENCE PROTEIN COMM"/>
    <property type="match status" value="1"/>
</dbReference>
<organism evidence="3 4">
    <name type="scientific">Candidatus Fokinia crypta</name>
    <dbReference type="NCBI Taxonomy" id="1920990"/>
    <lineage>
        <taxon>Bacteria</taxon>
        <taxon>Pseudomonadati</taxon>
        <taxon>Pseudomonadota</taxon>
        <taxon>Alphaproteobacteria</taxon>
        <taxon>Rickettsiales</taxon>
        <taxon>Candidatus Midichloriaceae</taxon>
        <taxon>Candidatus Fokinia</taxon>
    </lineage>
</organism>
<proteinExistence type="inferred from homology"/>
<dbReference type="Pfam" id="PF13335">
    <property type="entry name" value="Mg_chelatase_C"/>
    <property type="match status" value="1"/>
</dbReference>
<dbReference type="InterPro" id="IPR000523">
    <property type="entry name" value="Mg_chelatse_chII-like_cat_dom"/>
</dbReference>
<evidence type="ECO:0000256" key="1">
    <source>
        <dbReference type="ARBA" id="ARBA00006354"/>
    </source>
</evidence>
<dbReference type="Pfam" id="PF01078">
    <property type="entry name" value="Mg_chelatase"/>
    <property type="match status" value="1"/>
</dbReference>
<dbReference type="InterPro" id="IPR020568">
    <property type="entry name" value="Ribosomal_Su5_D2-typ_SF"/>
</dbReference>
<feature type="domain" description="AAA+ ATPase" evidence="2">
    <location>
        <begin position="219"/>
        <end position="405"/>
    </location>
</feature>
<accession>A0ABZ0UP82</accession>
<keyword evidence="4" id="KW-1185">Reference proteome</keyword>
<dbReference type="SUPFAM" id="SSF54211">
    <property type="entry name" value="Ribosomal protein S5 domain 2-like"/>
    <property type="match status" value="1"/>
</dbReference>
<protein>
    <submittedName>
        <fullName evidence="3">Mg-chelatase related protein/ATPase</fullName>
    </submittedName>
</protein>
<dbReference type="PANTHER" id="PTHR32039">
    <property type="entry name" value="MAGNESIUM-CHELATASE SUBUNIT CHLI"/>
    <property type="match status" value="1"/>
</dbReference>
<gene>
    <name evidence="3" type="ORF">Fokcrypt_00007</name>
</gene>
<comment type="similarity">
    <text evidence="1">Belongs to the Mg-chelatase subunits D/I family. ComM subfamily.</text>
</comment>
<dbReference type="InterPro" id="IPR004482">
    <property type="entry name" value="Mg_chelat-rel"/>
</dbReference>
<dbReference type="EMBL" id="CP110343">
    <property type="protein sequence ID" value="WPX97504.1"/>
    <property type="molecule type" value="Genomic_DNA"/>
</dbReference>
<dbReference type="Gene3D" id="3.40.50.300">
    <property type="entry name" value="P-loop containing nucleotide triphosphate hydrolases"/>
    <property type="match status" value="1"/>
</dbReference>
<dbReference type="InterPro" id="IPR025158">
    <property type="entry name" value="Mg_chelat-rel_C"/>
</dbReference>
<dbReference type="InterPro" id="IPR014721">
    <property type="entry name" value="Ribsml_uS5_D2-typ_fold_subgr"/>
</dbReference>
<sequence length="520" mass="57501">MQRENIMLSTVKSVAFSGIEVQEIEVQTHIGAGLPCFNIVGLAAKSIAESRDRVRAVFNSIGLGLPAKRITINLAPADIMKNGTHFDLCIALSILVAMEVVAQEEVGNFIILGELSLNGSIRHVNGVLPAAIKATERGCGIICPSMNIREVLYSGNQNIVAASHIVELINHLKGREIINNQRYVNSYPKEEKNTEYSKDFSDVKGQILAKKGMEIAAAGGHHILMVGPPGSGKSMLASRLHTIMPPLTTEEQLEATIIASLAGTLQAENGLITERPFREPHSSCTTPAMIGGGKDASPGEVTLSHLGILFLDEMPEFGRSTLESLRQPIEMGYVQLARVNNHVAYPAKFQLIGAMNPCKCGYFGSKNIMAICKKAPNCATDYQNRISGPLLDRFDLQVSMCDEYNPLHYSERREERSHLVLERVIAARELQKKRNIKNGKTCLNSELEGELLHDVTEMDEEGEKLFLKIVEKFYFSSRSINKLKKVARTIADLKQNVSKISKYDLSEALNYRILNDREKR</sequence>
<dbReference type="RefSeq" id="WP_323722166.1">
    <property type="nucleotide sequence ID" value="NZ_CP110343.1"/>
</dbReference>
<dbReference type="InterPro" id="IPR003593">
    <property type="entry name" value="AAA+_ATPase"/>
</dbReference>
<evidence type="ECO:0000259" key="2">
    <source>
        <dbReference type="SMART" id="SM00382"/>
    </source>
</evidence>